<feature type="region of interest" description="Disordered" evidence="2">
    <location>
        <begin position="423"/>
        <end position="445"/>
    </location>
</feature>
<dbReference type="CDD" id="cd04678">
    <property type="entry name" value="NUDIX_MTH2_Nudt15"/>
    <property type="match status" value="1"/>
</dbReference>
<dbReference type="GO" id="GO:0016787">
    <property type="term" value="F:hydrolase activity"/>
    <property type="evidence" value="ECO:0007669"/>
    <property type="project" value="UniProtKB-KW"/>
</dbReference>
<protein>
    <recommendedName>
        <fullName evidence="4">Nudix hydrolase domain-containing protein</fullName>
    </recommendedName>
</protein>
<dbReference type="EMBL" id="PNEN01000346">
    <property type="protein sequence ID" value="PPJ59836.1"/>
    <property type="molecule type" value="Genomic_DNA"/>
</dbReference>
<dbReference type="STRING" id="357750.A0A2S6CJC6"/>
<reference evidence="6" key="1">
    <citation type="journal article" date="2017" name="bioRxiv">
        <title>Conservation of a gene cluster reveals novel cercosporin biosynthetic mechanisms and extends production to the genus Colletotrichum.</title>
        <authorList>
            <person name="de Jonge R."/>
            <person name="Ebert M.K."/>
            <person name="Huitt-Roehl C.R."/>
            <person name="Pal P."/>
            <person name="Suttle J.C."/>
            <person name="Spanner R.E."/>
            <person name="Neubauer J.D."/>
            <person name="Jurick W.M.II."/>
            <person name="Stott K.A."/>
            <person name="Secor G.A."/>
            <person name="Thomma B.P.H.J."/>
            <person name="Van de Peer Y."/>
            <person name="Townsend C.A."/>
            <person name="Bolton M.D."/>
        </authorList>
    </citation>
    <scope>NUCLEOTIDE SEQUENCE [LARGE SCALE GENOMIC DNA]</scope>
    <source>
        <strain evidence="6">CBS538.71</strain>
    </source>
</reference>
<name>A0A2S6CJC6_9PEZI</name>
<organism evidence="5 6">
    <name type="scientific">Cercospora berteroae</name>
    <dbReference type="NCBI Taxonomy" id="357750"/>
    <lineage>
        <taxon>Eukaryota</taxon>
        <taxon>Fungi</taxon>
        <taxon>Dikarya</taxon>
        <taxon>Ascomycota</taxon>
        <taxon>Pezizomycotina</taxon>
        <taxon>Dothideomycetes</taxon>
        <taxon>Dothideomycetidae</taxon>
        <taxon>Mycosphaerellales</taxon>
        <taxon>Mycosphaerellaceae</taxon>
        <taxon>Cercospora</taxon>
    </lineage>
</organism>
<dbReference type="Gene3D" id="3.90.79.10">
    <property type="entry name" value="Nucleoside Triphosphate Pyrophosphohydrolase"/>
    <property type="match status" value="1"/>
</dbReference>
<evidence type="ECO:0000256" key="2">
    <source>
        <dbReference type="SAM" id="MobiDB-lite"/>
    </source>
</evidence>
<feature type="domain" description="Nudix hydrolase" evidence="4">
    <location>
        <begin position="449"/>
        <end position="596"/>
    </location>
</feature>
<evidence type="ECO:0000256" key="1">
    <source>
        <dbReference type="ARBA" id="ARBA00022801"/>
    </source>
</evidence>
<keyword evidence="6" id="KW-1185">Reference proteome</keyword>
<evidence type="ECO:0000259" key="4">
    <source>
        <dbReference type="PROSITE" id="PS51462"/>
    </source>
</evidence>
<dbReference type="PANTHER" id="PTHR36578:SF1">
    <property type="entry name" value="APPLE DOMAIN-CONTAINING PROTEIN"/>
    <property type="match status" value="1"/>
</dbReference>
<dbReference type="PROSITE" id="PS00893">
    <property type="entry name" value="NUDIX_BOX"/>
    <property type="match status" value="1"/>
</dbReference>
<evidence type="ECO:0000313" key="5">
    <source>
        <dbReference type="EMBL" id="PPJ59836.1"/>
    </source>
</evidence>
<accession>A0A2S6CJC6</accession>
<dbReference type="InterPro" id="IPR015797">
    <property type="entry name" value="NUDIX_hydrolase-like_dom_sf"/>
</dbReference>
<gene>
    <name evidence="5" type="ORF">CBER1_04953</name>
</gene>
<dbReference type="InterPro" id="IPR020084">
    <property type="entry name" value="NUDIX_hydrolase_CS"/>
</dbReference>
<dbReference type="PANTHER" id="PTHR36578">
    <property type="entry name" value="CHROMOSOME 15, WHOLE GENOME SHOTGUN SEQUENCE"/>
    <property type="match status" value="1"/>
</dbReference>
<sequence>MSFKYLAAALAASVTVLAADPQLDIAAVAAAGAPPTPSIAKDAPSQTVYYDAAAVEQQAAAEQKADQATPATKVKRAACDPLWAGKGPIPDPDTPEAFLNFADLSNAALAAPTPAGYTNTFKNLKAMNNALGYMGYDLLDNIAFERHPSIDPSPKGGACDNPPSTTLIKCVYWGGPVTARNAVNDGQWRTDFRVVIAGSNGYVNQTVDTVQAYTGPNFLGSRAISAPNDCNDKSTFVGFQYWNDGKPFDARRCGAACTAQTNANPSAPCRFFNTYVISKNRQPQGQYCAMYKQTWEDSHATLRKTTYQGSEYDISYSYSFTNTANNGLPCTKQAQITGCSNPGTCGSYRQCNPSQNCYCGYDVTQTQTACFQDASCSSPTCSRNSDYQKLRIIDRSLEIHQVIHRTHKKSRIIKTFLSRNRTTKFNPSINPPQTQPKELSKMSLSPPPTVRVGVGVFILSRSQSPSISNPTILLGLRKNSHGSGTFALPGGHLEFNETFPTCATREVLEETGLKIKPPKFLTATNDIMESENKHYVTIFMCCEREDESQEAENLEVEKCEGWEWVTWEDLKKGWGDGDVEGDVAKRKKLFTPLVNLIRQRPEVVPNYS</sequence>
<comment type="caution">
    <text evidence="5">The sequence shown here is derived from an EMBL/GenBank/DDBJ whole genome shotgun (WGS) entry which is preliminary data.</text>
</comment>
<dbReference type="PROSITE" id="PS51462">
    <property type="entry name" value="NUDIX"/>
    <property type="match status" value="1"/>
</dbReference>
<dbReference type="InterPro" id="IPR000086">
    <property type="entry name" value="NUDIX_hydrolase_dom"/>
</dbReference>
<dbReference type="FunFam" id="3.90.79.10:FF:000060">
    <property type="entry name" value="Nudix hydrolase 1"/>
    <property type="match status" value="1"/>
</dbReference>
<proteinExistence type="predicted"/>
<feature type="signal peptide" evidence="3">
    <location>
        <begin position="1"/>
        <end position="18"/>
    </location>
</feature>
<feature type="chain" id="PRO_5015422729" description="Nudix hydrolase domain-containing protein" evidence="3">
    <location>
        <begin position="19"/>
        <end position="608"/>
    </location>
</feature>
<dbReference type="Pfam" id="PF00293">
    <property type="entry name" value="NUDIX"/>
    <property type="match status" value="1"/>
</dbReference>
<evidence type="ECO:0000256" key="3">
    <source>
        <dbReference type="SAM" id="SignalP"/>
    </source>
</evidence>
<dbReference type="Proteomes" id="UP000237631">
    <property type="component" value="Unassembled WGS sequence"/>
</dbReference>
<keyword evidence="1" id="KW-0378">Hydrolase</keyword>
<keyword evidence="3" id="KW-0732">Signal</keyword>
<dbReference type="SUPFAM" id="SSF55811">
    <property type="entry name" value="Nudix"/>
    <property type="match status" value="1"/>
</dbReference>
<dbReference type="OrthoDB" id="271448at2759"/>
<evidence type="ECO:0000313" key="6">
    <source>
        <dbReference type="Proteomes" id="UP000237631"/>
    </source>
</evidence>
<dbReference type="AlphaFoldDB" id="A0A2S6CJC6"/>